<comment type="caution">
    <text evidence="1">The sequence shown here is derived from an EMBL/GenBank/DDBJ whole genome shotgun (WGS) entry which is preliminary data.</text>
</comment>
<organism evidence="1 2">
    <name type="scientific">Chaetomium tenue</name>
    <dbReference type="NCBI Taxonomy" id="1854479"/>
    <lineage>
        <taxon>Eukaryota</taxon>
        <taxon>Fungi</taxon>
        <taxon>Dikarya</taxon>
        <taxon>Ascomycota</taxon>
        <taxon>Pezizomycotina</taxon>
        <taxon>Sordariomycetes</taxon>
        <taxon>Sordariomycetidae</taxon>
        <taxon>Sordariales</taxon>
        <taxon>Chaetomiaceae</taxon>
        <taxon>Chaetomium</taxon>
    </lineage>
</organism>
<feature type="non-terminal residue" evidence="1">
    <location>
        <position position="482"/>
    </location>
</feature>
<proteinExistence type="predicted"/>
<gene>
    <name evidence="1" type="ORF">F5144DRAFT_476550</name>
</gene>
<dbReference type="Proteomes" id="UP000724584">
    <property type="component" value="Unassembled WGS sequence"/>
</dbReference>
<keyword evidence="2" id="KW-1185">Reference proteome</keyword>
<evidence type="ECO:0000313" key="1">
    <source>
        <dbReference type="EMBL" id="KAH6651251.1"/>
    </source>
</evidence>
<feature type="non-terminal residue" evidence="1">
    <location>
        <position position="1"/>
    </location>
</feature>
<name>A0ACB7PTN3_9PEZI</name>
<dbReference type="EMBL" id="JAGIZQ010000001">
    <property type="protein sequence ID" value="KAH6651251.1"/>
    <property type="molecule type" value="Genomic_DNA"/>
</dbReference>
<protein>
    <submittedName>
        <fullName evidence="1">Ankyrin repeat-containing domain protein</fullName>
    </submittedName>
</protein>
<accession>A0ACB7PTN3</accession>
<reference evidence="1 2" key="1">
    <citation type="journal article" date="2021" name="Nat. Commun.">
        <title>Genetic determinants of endophytism in the Arabidopsis root mycobiome.</title>
        <authorList>
            <person name="Mesny F."/>
            <person name="Miyauchi S."/>
            <person name="Thiergart T."/>
            <person name="Pickel B."/>
            <person name="Atanasova L."/>
            <person name="Karlsson M."/>
            <person name="Huettel B."/>
            <person name="Barry K.W."/>
            <person name="Haridas S."/>
            <person name="Chen C."/>
            <person name="Bauer D."/>
            <person name="Andreopoulos W."/>
            <person name="Pangilinan J."/>
            <person name="LaButti K."/>
            <person name="Riley R."/>
            <person name="Lipzen A."/>
            <person name="Clum A."/>
            <person name="Drula E."/>
            <person name="Henrissat B."/>
            <person name="Kohler A."/>
            <person name="Grigoriev I.V."/>
            <person name="Martin F.M."/>
            <person name="Hacquard S."/>
        </authorList>
    </citation>
    <scope>NUCLEOTIDE SEQUENCE [LARGE SCALE GENOMIC DNA]</scope>
    <source>
        <strain evidence="1 2">MPI-SDFR-AT-0079</strain>
    </source>
</reference>
<sequence>TPLLWAARGGASSVVAMLMKDQRGMDHRDEDGHTALSLAASLGHIRVARLLLESKALLGNSFKPPLTLAAEKGHRNVVEMLLDHGVDYRMLLENGDTALHRAAAKGHSEVVQVLLPHFKNDGVLNHKNRAGQIPLFVAVCGGHADVVKVLAAAGADAKIAAPVANADVEQTPLSRAVADQDWSVIHALLASKAGLGPYKPKPLLAGAIKREEWQTIDLSFQQPDITPPASTLGPLLYQAARQGKVSVVVRVVEKDPNVAHTLDHESHQPTPLAWAVRGGHAEVVKVLLRYGANPNQQDGEGKTHLMRAIEAGKDEVAAVLLKVPGVDTRSKDSESTTLLARASERGMAPVVAMLARNGGGVNLMNDVATGRTALSIASELGNPPVIDGLLKGLKKSEGRVSVDLADSDGKTPLCWAAEKGYAPVVERLIDIKASVNTKTKEGWTPLHYAAQSSRGKVVAILLNKYADANAATDDGITPLIAA</sequence>
<evidence type="ECO:0000313" key="2">
    <source>
        <dbReference type="Proteomes" id="UP000724584"/>
    </source>
</evidence>